<proteinExistence type="inferred from homology"/>
<dbReference type="InterPro" id="IPR007182">
    <property type="entry name" value="MnhB"/>
</dbReference>
<evidence type="ECO:0000256" key="7">
    <source>
        <dbReference type="SAM" id="Phobius"/>
    </source>
</evidence>
<dbReference type="InterPro" id="IPR050622">
    <property type="entry name" value="CPA3_antiporter_subunitB"/>
</dbReference>
<dbReference type="EMBL" id="JAKVPY010000015">
    <property type="protein sequence ID" value="MCH4564093.1"/>
    <property type="molecule type" value="Genomic_DNA"/>
</dbReference>
<comment type="subcellular location">
    <subcellularLocation>
        <location evidence="1">Cell membrane</location>
        <topology evidence="1">Multi-pass membrane protein</topology>
    </subcellularLocation>
</comment>
<evidence type="ECO:0000256" key="4">
    <source>
        <dbReference type="ARBA" id="ARBA00022692"/>
    </source>
</evidence>
<dbReference type="Proteomes" id="UP001202117">
    <property type="component" value="Unassembled WGS sequence"/>
</dbReference>
<protein>
    <submittedName>
        <fullName evidence="9">Na+/H+ antiporter subunit B</fullName>
    </submittedName>
</protein>
<dbReference type="NCBIfam" id="NF009163">
    <property type="entry name" value="PRK12509.1"/>
    <property type="match status" value="1"/>
</dbReference>
<keyword evidence="3" id="KW-1003">Cell membrane</keyword>
<evidence type="ECO:0000256" key="1">
    <source>
        <dbReference type="ARBA" id="ARBA00004651"/>
    </source>
</evidence>
<evidence type="ECO:0000313" key="9">
    <source>
        <dbReference type="EMBL" id="MCH4564093.1"/>
    </source>
</evidence>
<evidence type="ECO:0000259" key="8">
    <source>
        <dbReference type="Pfam" id="PF04039"/>
    </source>
</evidence>
<sequence length="150" mass="16388">MVRSGTLILNVAARLLLPLQLLFSLFLLLRGHDEPGGGFIAGLVAAGGFALYLFAYGRRAMHAMLKVSPRDLVGMGLLLGVVSTLPAWWHGDPFFTAQWWTIPVIDFKASTPLIFDIGVYLVVLGSVLTAITALVKTDHEDDAREVPWSR</sequence>
<gene>
    <name evidence="9" type="ORF">MKP05_13330</name>
</gene>
<keyword evidence="6 7" id="KW-0472">Membrane</keyword>
<organism evidence="9 10">
    <name type="scientific">Halomonas flagellata</name>
    <dbReference type="NCBI Taxonomy" id="2920385"/>
    <lineage>
        <taxon>Bacteria</taxon>
        <taxon>Pseudomonadati</taxon>
        <taxon>Pseudomonadota</taxon>
        <taxon>Gammaproteobacteria</taxon>
        <taxon>Oceanospirillales</taxon>
        <taxon>Halomonadaceae</taxon>
        <taxon>Halomonas</taxon>
    </lineage>
</organism>
<evidence type="ECO:0000313" key="10">
    <source>
        <dbReference type="Proteomes" id="UP001202117"/>
    </source>
</evidence>
<comment type="caution">
    <text evidence="9">The sequence shown here is derived from an EMBL/GenBank/DDBJ whole genome shotgun (WGS) entry which is preliminary data.</text>
</comment>
<feature type="transmembrane region" description="Helical" evidence="7">
    <location>
        <begin position="72"/>
        <end position="89"/>
    </location>
</feature>
<evidence type="ECO:0000256" key="2">
    <source>
        <dbReference type="ARBA" id="ARBA00009425"/>
    </source>
</evidence>
<accession>A0ABS9RW71</accession>
<feature type="domain" description="Na+/H+ antiporter MnhB subunit-related protein" evidence="8">
    <location>
        <begin position="8"/>
        <end position="129"/>
    </location>
</feature>
<evidence type="ECO:0000256" key="6">
    <source>
        <dbReference type="ARBA" id="ARBA00023136"/>
    </source>
</evidence>
<keyword evidence="10" id="KW-1185">Reference proteome</keyword>
<evidence type="ECO:0000256" key="3">
    <source>
        <dbReference type="ARBA" id="ARBA00022475"/>
    </source>
</evidence>
<name>A0ABS9RW71_9GAMM</name>
<evidence type="ECO:0000256" key="5">
    <source>
        <dbReference type="ARBA" id="ARBA00022989"/>
    </source>
</evidence>
<comment type="similarity">
    <text evidence="2">Belongs to the CPA3 antiporters (TC 2.A.63) subunit B family.</text>
</comment>
<feature type="transmembrane region" description="Helical" evidence="7">
    <location>
        <begin position="35"/>
        <end position="56"/>
    </location>
</feature>
<dbReference type="RefSeq" id="WP_110283278.1">
    <property type="nucleotide sequence ID" value="NZ_JAKVPY010000015.1"/>
</dbReference>
<reference evidence="9 10" key="1">
    <citation type="submission" date="2022-02" db="EMBL/GenBank/DDBJ databases">
        <title>Halomonas fukangensis sp. nov., a halophilic bacterium isolated from a bulk soil of Kalidium foliatum at Fukang.</title>
        <authorList>
            <person name="Huang Y."/>
        </authorList>
    </citation>
    <scope>NUCLEOTIDE SEQUENCE [LARGE SCALE GENOMIC DNA]</scope>
    <source>
        <strain evidence="9 10">EGI 63088</strain>
    </source>
</reference>
<dbReference type="PANTHER" id="PTHR33932:SF4">
    <property type="entry name" value="NA(+)_H(+) ANTIPORTER SUBUNIT B"/>
    <property type="match status" value="1"/>
</dbReference>
<dbReference type="PANTHER" id="PTHR33932">
    <property type="entry name" value="NA(+)/H(+) ANTIPORTER SUBUNIT B"/>
    <property type="match status" value="1"/>
</dbReference>
<keyword evidence="4 7" id="KW-0812">Transmembrane</keyword>
<feature type="transmembrane region" description="Helical" evidence="7">
    <location>
        <begin position="7"/>
        <end position="29"/>
    </location>
</feature>
<feature type="transmembrane region" description="Helical" evidence="7">
    <location>
        <begin position="109"/>
        <end position="135"/>
    </location>
</feature>
<keyword evidence="5 7" id="KW-1133">Transmembrane helix</keyword>
<dbReference type="Pfam" id="PF04039">
    <property type="entry name" value="MnhB"/>
    <property type="match status" value="1"/>
</dbReference>